<evidence type="ECO:0000259" key="4">
    <source>
        <dbReference type="SMART" id="SM00062"/>
    </source>
</evidence>
<proteinExistence type="inferred from homology"/>
<evidence type="ECO:0000256" key="2">
    <source>
        <dbReference type="ARBA" id="ARBA00022729"/>
    </source>
</evidence>
<comment type="similarity">
    <text evidence="1">Belongs to the bacterial solute-binding protein 3 family.</text>
</comment>
<dbReference type="SUPFAM" id="SSF53850">
    <property type="entry name" value="Periplasmic binding protein-like II"/>
    <property type="match status" value="1"/>
</dbReference>
<sequence>MIKQLLVSLLCLTSWYAMGSAQADSLDPVTSEETCQLKYAWTEFPPFMVPAKNKPTGAQIKLAEWVANEMGCQVNFINLNWKESIAAIESGDIDLMGRASITSERSEFARFSTSYRDEVLVLTVRKGESQTLQYRNMEDLFKRGFRLGILRGGYFGEELEPILAKPEFADNIIKHAKEGELLTSLKNKVIDGFFEEPFIIDNAVMTQSLYSEFEEYPIEMLVGKVHFMFSKQTVSDNQVKRFNEALSRVQSSERYKTHWYWSTIQK</sequence>
<gene>
    <name evidence="5" type="ORF">FLL45_10055</name>
</gene>
<evidence type="ECO:0000313" key="5">
    <source>
        <dbReference type="EMBL" id="TQV75269.1"/>
    </source>
</evidence>
<dbReference type="Pfam" id="PF00497">
    <property type="entry name" value="SBP_bac_3"/>
    <property type="match status" value="1"/>
</dbReference>
<dbReference type="OrthoDB" id="9768183at2"/>
<dbReference type="Proteomes" id="UP000317839">
    <property type="component" value="Unassembled WGS sequence"/>
</dbReference>
<feature type="domain" description="Solute-binding protein family 3/N-terminal" evidence="4">
    <location>
        <begin position="36"/>
        <end position="262"/>
    </location>
</feature>
<dbReference type="RefSeq" id="WP_142941885.1">
    <property type="nucleotide sequence ID" value="NZ_VIKR01000002.1"/>
</dbReference>
<name>A0A545TDH2_9GAMM</name>
<dbReference type="EMBL" id="VIKR01000002">
    <property type="protein sequence ID" value="TQV75269.1"/>
    <property type="molecule type" value="Genomic_DNA"/>
</dbReference>
<dbReference type="PANTHER" id="PTHR35936:SF38">
    <property type="entry name" value="GLUTAMINE-BINDING PERIPLASMIC PROTEIN"/>
    <property type="match status" value="1"/>
</dbReference>
<dbReference type="PANTHER" id="PTHR35936">
    <property type="entry name" value="MEMBRANE-BOUND LYTIC MUREIN TRANSGLYCOSYLASE F"/>
    <property type="match status" value="1"/>
</dbReference>
<evidence type="ECO:0000256" key="1">
    <source>
        <dbReference type="ARBA" id="ARBA00010333"/>
    </source>
</evidence>
<comment type="caution">
    <text evidence="5">The sequence shown here is derived from an EMBL/GenBank/DDBJ whole genome shotgun (WGS) entry which is preliminary data.</text>
</comment>
<evidence type="ECO:0000313" key="6">
    <source>
        <dbReference type="Proteomes" id="UP000317839"/>
    </source>
</evidence>
<accession>A0A545TDH2</accession>
<dbReference type="InterPro" id="IPR001638">
    <property type="entry name" value="Solute-binding_3/MltF_N"/>
</dbReference>
<feature type="chain" id="PRO_5021819644" evidence="3">
    <location>
        <begin position="24"/>
        <end position="266"/>
    </location>
</feature>
<evidence type="ECO:0000256" key="3">
    <source>
        <dbReference type="SAM" id="SignalP"/>
    </source>
</evidence>
<dbReference type="Gene3D" id="3.40.190.10">
    <property type="entry name" value="Periplasmic binding protein-like II"/>
    <property type="match status" value="2"/>
</dbReference>
<feature type="signal peptide" evidence="3">
    <location>
        <begin position="1"/>
        <end position="23"/>
    </location>
</feature>
<keyword evidence="6" id="KW-1185">Reference proteome</keyword>
<organism evidence="5 6">
    <name type="scientific">Aliikangiella marina</name>
    <dbReference type="NCBI Taxonomy" id="1712262"/>
    <lineage>
        <taxon>Bacteria</taxon>
        <taxon>Pseudomonadati</taxon>
        <taxon>Pseudomonadota</taxon>
        <taxon>Gammaproteobacteria</taxon>
        <taxon>Oceanospirillales</taxon>
        <taxon>Pleioneaceae</taxon>
        <taxon>Aliikangiella</taxon>
    </lineage>
</organism>
<dbReference type="AlphaFoldDB" id="A0A545TDH2"/>
<protein>
    <submittedName>
        <fullName evidence="5">Amino acid ABC transporter substrate-binding protein</fullName>
    </submittedName>
</protein>
<reference evidence="5 6" key="1">
    <citation type="submission" date="2019-06" db="EMBL/GenBank/DDBJ databases">
        <title>Draft genome of Aliikangiella marina GYP-15.</title>
        <authorList>
            <person name="Wang G."/>
        </authorList>
    </citation>
    <scope>NUCLEOTIDE SEQUENCE [LARGE SCALE GENOMIC DNA]</scope>
    <source>
        <strain evidence="5 6">GYP-15</strain>
    </source>
</reference>
<keyword evidence="2 3" id="KW-0732">Signal</keyword>
<dbReference type="SMART" id="SM00062">
    <property type="entry name" value="PBPb"/>
    <property type="match status" value="1"/>
</dbReference>